<evidence type="ECO:0000256" key="3">
    <source>
        <dbReference type="ARBA" id="ARBA00022729"/>
    </source>
</evidence>
<dbReference type="NCBIfam" id="TIGR01256">
    <property type="entry name" value="modA"/>
    <property type="match status" value="1"/>
</dbReference>
<evidence type="ECO:0000256" key="1">
    <source>
        <dbReference type="ARBA" id="ARBA00009175"/>
    </source>
</evidence>
<keyword evidence="3" id="KW-0732">Signal</keyword>
<evidence type="ECO:0000256" key="2">
    <source>
        <dbReference type="ARBA" id="ARBA00022723"/>
    </source>
</evidence>
<gene>
    <name evidence="4" type="primary">modA_2</name>
    <name evidence="4" type="ORF">GCM10010201_18640</name>
</gene>
<dbReference type="SUPFAM" id="SSF53850">
    <property type="entry name" value="Periplasmic binding protein-like II"/>
    <property type="match status" value="1"/>
</dbReference>
<evidence type="ECO:0000313" key="5">
    <source>
        <dbReference type="Proteomes" id="UP001499978"/>
    </source>
</evidence>
<protein>
    <submittedName>
        <fullName evidence="4">Molybdate ABC transporter substrate-binding protein</fullName>
    </submittedName>
</protein>
<dbReference type="EMBL" id="BAAARY010000006">
    <property type="protein sequence ID" value="GAA2521103.1"/>
    <property type="molecule type" value="Genomic_DNA"/>
</dbReference>
<dbReference type="Gene3D" id="3.40.190.10">
    <property type="entry name" value="Periplasmic binding protein-like II"/>
    <property type="match status" value="2"/>
</dbReference>
<keyword evidence="2" id="KW-0479">Metal-binding</keyword>
<accession>A0ABP6ARC0</accession>
<organism evidence="4 5">
    <name type="scientific">Pilimelia columellifera subsp. columellifera</name>
    <dbReference type="NCBI Taxonomy" id="706583"/>
    <lineage>
        <taxon>Bacteria</taxon>
        <taxon>Bacillati</taxon>
        <taxon>Actinomycetota</taxon>
        <taxon>Actinomycetes</taxon>
        <taxon>Micromonosporales</taxon>
        <taxon>Micromonosporaceae</taxon>
        <taxon>Pilimelia</taxon>
    </lineage>
</organism>
<proteinExistence type="inferred from homology"/>
<sequence length="219" mass="22520">MLAASSLTEVFDQIGADFAAENQSYAVRFAYAGSSVLAAQARNGAPADVIALASAASLAPILDETTPESRGVTFARNQLVIAVPEGNPARVTRLADLGRPGTRVALCAEQVPCGALAVRALAAGRVIVRPVTLEQDVKAALSKVAFGEADAALVYRTDAAAAADRVDAVEFAEASDAVTDYPIAVLRGAPHAAGARVFVDFVLSESGRQRLRAAGFGLP</sequence>
<name>A0ABP6ARC0_9ACTN</name>
<keyword evidence="5" id="KW-1185">Reference proteome</keyword>
<dbReference type="Pfam" id="PF13531">
    <property type="entry name" value="SBP_bac_11"/>
    <property type="match status" value="1"/>
</dbReference>
<comment type="similarity">
    <text evidence="1">Belongs to the bacterial solute-binding protein ModA family.</text>
</comment>
<dbReference type="InterPro" id="IPR050682">
    <property type="entry name" value="ModA/WtpA"/>
</dbReference>
<dbReference type="Proteomes" id="UP001499978">
    <property type="component" value="Unassembled WGS sequence"/>
</dbReference>
<dbReference type="PANTHER" id="PTHR30632:SF0">
    <property type="entry name" value="SULFATE-BINDING PROTEIN"/>
    <property type="match status" value="1"/>
</dbReference>
<dbReference type="InterPro" id="IPR005950">
    <property type="entry name" value="ModA"/>
</dbReference>
<dbReference type="PIRSF" id="PIRSF004846">
    <property type="entry name" value="ModA"/>
    <property type="match status" value="1"/>
</dbReference>
<dbReference type="PANTHER" id="PTHR30632">
    <property type="entry name" value="MOLYBDATE-BINDING PERIPLASMIC PROTEIN"/>
    <property type="match status" value="1"/>
</dbReference>
<comment type="caution">
    <text evidence="4">The sequence shown here is derived from an EMBL/GenBank/DDBJ whole genome shotgun (WGS) entry which is preliminary data.</text>
</comment>
<reference evidence="5" key="1">
    <citation type="journal article" date="2019" name="Int. J. Syst. Evol. Microbiol.">
        <title>The Global Catalogue of Microorganisms (GCM) 10K type strain sequencing project: providing services to taxonomists for standard genome sequencing and annotation.</title>
        <authorList>
            <consortium name="The Broad Institute Genomics Platform"/>
            <consortium name="The Broad Institute Genome Sequencing Center for Infectious Disease"/>
            <person name="Wu L."/>
            <person name="Ma J."/>
        </authorList>
    </citation>
    <scope>NUCLEOTIDE SEQUENCE [LARGE SCALE GENOMIC DNA]</scope>
    <source>
        <strain evidence="5">JCM 3367</strain>
    </source>
</reference>
<evidence type="ECO:0000313" key="4">
    <source>
        <dbReference type="EMBL" id="GAA2521103.1"/>
    </source>
</evidence>